<sequence>MDFWLIVVIVFAAALVIGFGFVILRGRADAVRGTSSSASSGVTAAAAGSARMDRETLDAAVGKLLAEGRVVPAVKLIREHTGLGLREAVQYSERLAAGADAANAAPAASTRSSISSEAMAHIQQLVAQGKKIQAIKEVREHTGLGLKEAKDLVDRMEDSATVAALDVPGPADGPAADRTDEVMGQVQALVARGKKIQAIKLLLENAPELDLRKAKEIVDRL</sequence>
<reference evidence="3 4" key="1">
    <citation type="submission" date="2020-08" db="EMBL/GenBank/DDBJ databases">
        <title>Sequencing the genomes of 1000 actinobacteria strains.</title>
        <authorList>
            <person name="Klenk H.-P."/>
        </authorList>
    </citation>
    <scope>NUCLEOTIDE SEQUENCE [LARGE SCALE GENOMIC DNA]</scope>
    <source>
        <strain evidence="3 4">DSM 102122</strain>
    </source>
</reference>
<name>A0A7W9LP65_9ACTN</name>
<feature type="transmembrane region" description="Helical" evidence="1">
    <location>
        <begin position="6"/>
        <end position="24"/>
    </location>
</feature>
<dbReference type="GO" id="GO:0003735">
    <property type="term" value="F:structural constituent of ribosome"/>
    <property type="evidence" value="ECO:0007669"/>
    <property type="project" value="InterPro"/>
</dbReference>
<keyword evidence="3" id="KW-0687">Ribonucleoprotein</keyword>
<evidence type="ECO:0000259" key="2">
    <source>
        <dbReference type="Pfam" id="PF00542"/>
    </source>
</evidence>
<evidence type="ECO:0000313" key="3">
    <source>
        <dbReference type="EMBL" id="MBB5790964.1"/>
    </source>
</evidence>
<proteinExistence type="predicted"/>
<dbReference type="InterPro" id="IPR014719">
    <property type="entry name" value="Ribosomal_bL12_C/ClpS-like"/>
</dbReference>
<evidence type="ECO:0000256" key="1">
    <source>
        <dbReference type="SAM" id="Phobius"/>
    </source>
</evidence>
<dbReference type="Gene3D" id="3.30.1390.10">
    <property type="match status" value="2"/>
</dbReference>
<keyword evidence="4" id="KW-1185">Reference proteome</keyword>
<dbReference type="EMBL" id="JACHMM010000001">
    <property type="protein sequence ID" value="MBB5790964.1"/>
    <property type="molecule type" value="Genomic_DNA"/>
</dbReference>
<dbReference type="SUPFAM" id="SSF54736">
    <property type="entry name" value="ClpS-like"/>
    <property type="match status" value="1"/>
</dbReference>
<accession>A0A7W9LP65</accession>
<dbReference type="RefSeq" id="WP_343076457.1">
    <property type="nucleotide sequence ID" value="NZ_JACHMM010000001.1"/>
</dbReference>
<dbReference type="Proteomes" id="UP000542813">
    <property type="component" value="Unassembled WGS sequence"/>
</dbReference>
<protein>
    <submittedName>
        <fullName evidence="3">Ribosomal protein L7/L12</fullName>
    </submittedName>
</protein>
<gene>
    <name evidence="3" type="ORF">HD601_005539</name>
</gene>
<keyword evidence="1" id="KW-0812">Transmembrane</keyword>
<comment type="caution">
    <text evidence="3">The sequence shown here is derived from an EMBL/GenBank/DDBJ whole genome shotgun (WGS) entry which is preliminary data.</text>
</comment>
<dbReference type="GO" id="GO:0006412">
    <property type="term" value="P:translation"/>
    <property type="evidence" value="ECO:0007669"/>
    <property type="project" value="InterPro"/>
</dbReference>
<keyword evidence="3" id="KW-0689">Ribosomal protein</keyword>
<dbReference type="GO" id="GO:0005840">
    <property type="term" value="C:ribosome"/>
    <property type="evidence" value="ECO:0007669"/>
    <property type="project" value="UniProtKB-KW"/>
</dbReference>
<feature type="domain" description="Large ribosomal subunit protein bL12 C-terminal" evidence="2">
    <location>
        <begin position="127"/>
        <end position="156"/>
    </location>
</feature>
<dbReference type="Pfam" id="PF00542">
    <property type="entry name" value="Ribosomal_L12"/>
    <property type="match status" value="1"/>
</dbReference>
<evidence type="ECO:0000313" key="4">
    <source>
        <dbReference type="Proteomes" id="UP000542813"/>
    </source>
</evidence>
<dbReference type="InterPro" id="IPR013823">
    <property type="entry name" value="Ribosomal_bL12_C"/>
</dbReference>
<organism evidence="3 4">
    <name type="scientific">Jiangella mangrovi</name>
    <dbReference type="NCBI Taxonomy" id="1524084"/>
    <lineage>
        <taxon>Bacteria</taxon>
        <taxon>Bacillati</taxon>
        <taxon>Actinomycetota</taxon>
        <taxon>Actinomycetes</taxon>
        <taxon>Jiangellales</taxon>
        <taxon>Jiangellaceae</taxon>
        <taxon>Jiangella</taxon>
    </lineage>
</organism>
<dbReference type="AlphaFoldDB" id="A0A7W9LP65"/>
<keyword evidence="1" id="KW-1133">Transmembrane helix</keyword>
<keyword evidence="1" id="KW-0472">Membrane</keyword>